<evidence type="ECO:0000256" key="1">
    <source>
        <dbReference type="SAM" id="MobiDB-lite"/>
    </source>
</evidence>
<keyword evidence="4" id="KW-1185">Reference proteome</keyword>
<accession>A0AAE1PRN3</accession>
<feature type="region of interest" description="Disordered" evidence="1">
    <location>
        <begin position="668"/>
        <end position="717"/>
    </location>
</feature>
<feature type="compositionally biased region" description="Acidic residues" evidence="1">
    <location>
        <begin position="160"/>
        <end position="169"/>
    </location>
</feature>
<dbReference type="AlphaFoldDB" id="A0AAE1PRN3"/>
<name>A0AAE1PRN3_9EUCA</name>
<evidence type="ECO:0000313" key="3">
    <source>
        <dbReference type="EMBL" id="KAK4313591.1"/>
    </source>
</evidence>
<evidence type="ECO:0000313" key="4">
    <source>
        <dbReference type="Proteomes" id="UP001292094"/>
    </source>
</evidence>
<feature type="compositionally biased region" description="Acidic residues" evidence="1">
    <location>
        <begin position="538"/>
        <end position="558"/>
    </location>
</feature>
<feature type="compositionally biased region" description="Basic and acidic residues" evidence="1">
    <location>
        <begin position="700"/>
        <end position="717"/>
    </location>
</feature>
<sequence length="717" mass="81845">MEQAAYNPEEQGRPQQYLSGSRGECTFHSLDLLSRYSRTFGGGVVVPGTNFNPATTSATRYLPQLVYRGPCREVGRMKRDGSRLVLVMVLMVVLEVATAATITGQHQHHHSTQEAENHVEDEYLENALENWLYNFDTYTFMVKQDIDHHHHQDSTNTPGEEVEGEEEGEREFWSAPITVFLNERGLLNPHKDYIVTVESLVAETGTIFLTLSAYENKTRCGVGGVTRHQTPPHHAHHLPTRHLAIGEDHNDTLINFELEEEGDSNTTHARSEWVEVSGEYWWASGRLAGGGLLSLALTPPDCGCLTLSTYYALPAGNLTLVVGPQAYPSELQMLLCVDPSAQEDDDDYDDDTEASDYVGDEATTTDNEPSVGSDGEATVGRGGNNNNKPHVVNGRSTRQRDRQDRKEAKRLAKKKKRQQRRQKIRRAGRRQARRQATNNNNNGNNAHPRNRKQSRRQEQRQAKKAWKKIKKQNKRQHRQNRRRNNVAGNNTTEEIPDHHHHNTTHPQVEEEKLIDLLLGNTTYGNSSNHRNSSHETEVADESEMEAAEGEPAEGEAVEGEIGRGHHRINRRMRKKMRRMERKKANHPPGIKFCCKQGVKHKKYILTINSTSEDDGVHPTCNSNNEIVATFANHQYNIAQDTCIDIFKTCCTNFTSDIWDEIKARKAARKIQRKQRRKTRRQQRRQGRKWTRKARRQHGRQGRDRTEVVEEGEVEHQQ</sequence>
<proteinExistence type="predicted"/>
<feature type="compositionally biased region" description="Basic residues" evidence="1">
    <location>
        <begin position="411"/>
        <end position="433"/>
    </location>
</feature>
<feature type="compositionally biased region" description="Acidic residues" evidence="1">
    <location>
        <begin position="341"/>
        <end position="354"/>
    </location>
</feature>
<dbReference type="Proteomes" id="UP001292094">
    <property type="component" value="Unassembled WGS sequence"/>
</dbReference>
<dbReference type="EMBL" id="JAWZYT010001284">
    <property type="protein sequence ID" value="KAK4313591.1"/>
    <property type="molecule type" value="Genomic_DNA"/>
</dbReference>
<feature type="region of interest" description="Disordered" evidence="1">
    <location>
        <begin position="341"/>
        <end position="561"/>
    </location>
</feature>
<feature type="compositionally biased region" description="Basic residues" evidence="1">
    <location>
        <begin position="668"/>
        <end position="699"/>
    </location>
</feature>
<reference evidence="3" key="1">
    <citation type="submission" date="2023-11" db="EMBL/GenBank/DDBJ databases">
        <title>Genome assemblies of two species of porcelain crab, Petrolisthes cinctipes and Petrolisthes manimaculis (Anomura: Porcellanidae).</title>
        <authorList>
            <person name="Angst P."/>
        </authorList>
    </citation>
    <scope>NUCLEOTIDE SEQUENCE</scope>
    <source>
        <strain evidence="3">PB745_02</strain>
        <tissue evidence="3">Gill</tissue>
    </source>
</reference>
<evidence type="ECO:0000256" key="2">
    <source>
        <dbReference type="SAM" id="Phobius"/>
    </source>
</evidence>
<keyword evidence="2" id="KW-1133">Transmembrane helix</keyword>
<protein>
    <submittedName>
        <fullName evidence="3">Uncharacterized protein</fullName>
    </submittedName>
</protein>
<feature type="compositionally biased region" description="Polar residues" evidence="1">
    <location>
        <begin position="519"/>
        <end position="530"/>
    </location>
</feature>
<organism evidence="3 4">
    <name type="scientific">Petrolisthes manimaculis</name>
    <dbReference type="NCBI Taxonomy" id="1843537"/>
    <lineage>
        <taxon>Eukaryota</taxon>
        <taxon>Metazoa</taxon>
        <taxon>Ecdysozoa</taxon>
        <taxon>Arthropoda</taxon>
        <taxon>Crustacea</taxon>
        <taxon>Multicrustacea</taxon>
        <taxon>Malacostraca</taxon>
        <taxon>Eumalacostraca</taxon>
        <taxon>Eucarida</taxon>
        <taxon>Decapoda</taxon>
        <taxon>Pleocyemata</taxon>
        <taxon>Anomura</taxon>
        <taxon>Galatheoidea</taxon>
        <taxon>Porcellanidae</taxon>
        <taxon>Petrolisthes</taxon>
    </lineage>
</organism>
<feature type="compositionally biased region" description="Basic and acidic residues" evidence="1">
    <location>
        <begin position="398"/>
        <end position="410"/>
    </location>
</feature>
<feature type="region of interest" description="Disordered" evidence="1">
    <location>
        <begin position="149"/>
        <end position="169"/>
    </location>
</feature>
<feature type="compositionally biased region" description="Low complexity" evidence="1">
    <location>
        <begin position="434"/>
        <end position="447"/>
    </location>
</feature>
<feature type="compositionally biased region" description="Basic residues" evidence="1">
    <location>
        <begin position="462"/>
        <end position="484"/>
    </location>
</feature>
<feature type="region of interest" description="Disordered" evidence="1">
    <location>
        <begin position="1"/>
        <end position="20"/>
    </location>
</feature>
<feature type="transmembrane region" description="Helical" evidence="2">
    <location>
        <begin position="84"/>
        <end position="102"/>
    </location>
</feature>
<keyword evidence="2" id="KW-0812">Transmembrane</keyword>
<gene>
    <name evidence="3" type="ORF">Pmani_015071</name>
</gene>
<comment type="caution">
    <text evidence="3">The sequence shown here is derived from an EMBL/GenBank/DDBJ whole genome shotgun (WGS) entry which is preliminary data.</text>
</comment>
<keyword evidence="2" id="KW-0472">Membrane</keyword>